<comment type="caution">
    <text evidence="1">The sequence shown here is derived from an EMBL/GenBank/DDBJ whole genome shotgun (WGS) entry which is preliminary data.</text>
</comment>
<evidence type="ECO:0000313" key="2">
    <source>
        <dbReference type="Proteomes" id="UP000660265"/>
    </source>
</evidence>
<accession>A0ABQ2E3K1</accession>
<dbReference type="Proteomes" id="UP000660265">
    <property type="component" value="Unassembled WGS sequence"/>
</dbReference>
<sequence>MDLSSCAVGIVDGQGSGYKADFRTVGGEPLRVPAGALPAPNLGAPPGVPALLQNVCGPWGLSASRAELPWLGAGLSLFAVPLRKVAAGSHREHTPFTARSVARYGWCVPSLMGCLRRLVQLPRPRYVRRLW</sequence>
<evidence type="ECO:0000313" key="1">
    <source>
        <dbReference type="EMBL" id="GGJ92228.1"/>
    </source>
</evidence>
<organism evidence="1 2">
    <name type="scientific">Streptomyces camponoticapitis</name>
    <dbReference type="NCBI Taxonomy" id="1616125"/>
    <lineage>
        <taxon>Bacteria</taxon>
        <taxon>Bacillati</taxon>
        <taxon>Actinomycetota</taxon>
        <taxon>Actinomycetes</taxon>
        <taxon>Kitasatosporales</taxon>
        <taxon>Streptomycetaceae</taxon>
        <taxon>Streptomyces</taxon>
    </lineage>
</organism>
<protein>
    <submittedName>
        <fullName evidence="1">Uncharacterized protein</fullName>
    </submittedName>
</protein>
<name>A0ABQ2E3K1_9ACTN</name>
<gene>
    <name evidence="1" type="ORF">GCM10011583_24610</name>
</gene>
<reference evidence="2" key="1">
    <citation type="journal article" date="2019" name="Int. J. Syst. Evol. Microbiol.">
        <title>The Global Catalogue of Microorganisms (GCM) 10K type strain sequencing project: providing services to taxonomists for standard genome sequencing and annotation.</title>
        <authorList>
            <consortium name="The Broad Institute Genomics Platform"/>
            <consortium name="The Broad Institute Genome Sequencing Center for Infectious Disease"/>
            <person name="Wu L."/>
            <person name="Ma J."/>
        </authorList>
    </citation>
    <scope>NUCLEOTIDE SEQUENCE [LARGE SCALE GENOMIC DNA]</scope>
    <source>
        <strain evidence="2">CGMCC 4.7275</strain>
    </source>
</reference>
<proteinExistence type="predicted"/>
<dbReference type="EMBL" id="BMMV01000006">
    <property type="protein sequence ID" value="GGJ92228.1"/>
    <property type="molecule type" value="Genomic_DNA"/>
</dbReference>
<keyword evidence="2" id="KW-1185">Reference proteome</keyword>